<keyword evidence="4 5" id="KW-0472">Membrane</keyword>
<protein>
    <submittedName>
        <fullName evidence="7">Putative membrane protein</fullName>
    </submittedName>
</protein>
<keyword evidence="8" id="KW-1185">Reference proteome</keyword>
<dbReference type="AlphaFoldDB" id="A0A316DKZ2"/>
<dbReference type="EMBL" id="QGGP01000004">
    <property type="protein sequence ID" value="PWK18721.1"/>
    <property type="molecule type" value="Genomic_DNA"/>
</dbReference>
<comment type="caution">
    <text evidence="7">The sequence shown here is derived from an EMBL/GenBank/DDBJ whole genome shotgun (WGS) entry which is preliminary data.</text>
</comment>
<accession>A0A316DKZ2</accession>
<comment type="subcellular location">
    <subcellularLocation>
        <location evidence="1">Membrane</location>
        <topology evidence="1">Multi-pass membrane protein</topology>
    </subcellularLocation>
</comment>
<name>A0A316DKZ2_9FLAO</name>
<keyword evidence="2 5" id="KW-0812">Transmembrane</keyword>
<evidence type="ECO:0000256" key="5">
    <source>
        <dbReference type="SAM" id="Phobius"/>
    </source>
</evidence>
<organism evidence="7 8">
    <name type="scientific">Xanthomarina spongicola</name>
    <dbReference type="NCBI Taxonomy" id="570520"/>
    <lineage>
        <taxon>Bacteria</taxon>
        <taxon>Pseudomonadati</taxon>
        <taxon>Bacteroidota</taxon>
        <taxon>Flavobacteriia</taxon>
        <taxon>Flavobacteriales</taxon>
        <taxon>Flavobacteriaceae</taxon>
        <taxon>Xanthomarina</taxon>
    </lineage>
</organism>
<evidence type="ECO:0000313" key="8">
    <source>
        <dbReference type="Proteomes" id="UP000245430"/>
    </source>
</evidence>
<dbReference type="GO" id="GO:0016020">
    <property type="term" value="C:membrane"/>
    <property type="evidence" value="ECO:0007669"/>
    <property type="project" value="UniProtKB-SubCell"/>
</dbReference>
<proteinExistence type="predicted"/>
<feature type="domain" description="Methylamine utilisation protein MauE" evidence="6">
    <location>
        <begin position="19"/>
        <end position="100"/>
    </location>
</feature>
<dbReference type="Pfam" id="PF07291">
    <property type="entry name" value="MauE"/>
    <property type="match status" value="1"/>
</dbReference>
<feature type="transmembrane region" description="Helical" evidence="5">
    <location>
        <begin position="108"/>
        <end position="126"/>
    </location>
</feature>
<dbReference type="InterPro" id="IPR009908">
    <property type="entry name" value="Methylamine_util_MauE"/>
</dbReference>
<reference evidence="7 8" key="1">
    <citation type="submission" date="2018-05" db="EMBL/GenBank/DDBJ databases">
        <title>Genomic Encyclopedia of Archaeal and Bacterial Type Strains, Phase II (KMG-II): from individual species to whole genera.</title>
        <authorList>
            <person name="Goeker M."/>
        </authorList>
    </citation>
    <scope>NUCLEOTIDE SEQUENCE [LARGE SCALE GENOMIC DNA]</scope>
    <source>
        <strain evidence="7 8">DSM 22637</strain>
    </source>
</reference>
<dbReference type="Proteomes" id="UP000245430">
    <property type="component" value="Unassembled WGS sequence"/>
</dbReference>
<feature type="transmembrane region" description="Helical" evidence="5">
    <location>
        <begin position="52"/>
        <end position="70"/>
    </location>
</feature>
<feature type="transmembrane region" description="Helical" evidence="5">
    <location>
        <begin position="76"/>
        <end position="96"/>
    </location>
</feature>
<keyword evidence="3 5" id="KW-1133">Transmembrane helix</keyword>
<gene>
    <name evidence="7" type="ORF">LX78_02028</name>
</gene>
<dbReference type="GO" id="GO:0030416">
    <property type="term" value="P:methylamine metabolic process"/>
    <property type="evidence" value="ECO:0007669"/>
    <property type="project" value="InterPro"/>
</dbReference>
<evidence type="ECO:0000256" key="2">
    <source>
        <dbReference type="ARBA" id="ARBA00022692"/>
    </source>
</evidence>
<dbReference type="PANTHER" id="PTHR36974">
    <property type="entry name" value="MEMBRANE PROTEIN-RELATED"/>
    <property type="match status" value="1"/>
</dbReference>
<dbReference type="PANTHER" id="PTHR36974:SF1">
    <property type="entry name" value="DOXX FAMILY MEMBRANE PROTEIN"/>
    <property type="match status" value="1"/>
</dbReference>
<evidence type="ECO:0000259" key="6">
    <source>
        <dbReference type="Pfam" id="PF07291"/>
    </source>
</evidence>
<evidence type="ECO:0000256" key="1">
    <source>
        <dbReference type="ARBA" id="ARBA00004141"/>
    </source>
</evidence>
<feature type="transmembrane region" description="Helical" evidence="5">
    <location>
        <begin position="16"/>
        <end position="34"/>
    </location>
</feature>
<evidence type="ECO:0000313" key="7">
    <source>
        <dbReference type="EMBL" id="PWK18721.1"/>
    </source>
</evidence>
<sequence length="128" mass="15112">MVWEYHLMYIKMNNPWHLYLMATIYVIAGIMHFIKPKIYMRIMPKYLPNHKLLVILSGFAEIILGLALCFDKTRILAIYGIIAMLLVFLLVHFYMLSSEKASAGIPKWILILRLPLQLVLMAWAYYYI</sequence>
<evidence type="ECO:0000256" key="3">
    <source>
        <dbReference type="ARBA" id="ARBA00022989"/>
    </source>
</evidence>
<evidence type="ECO:0000256" key="4">
    <source>
        <dbReference type="ARBA" id="ARBA00023136"/>
    </source>
</evidence>